<feature type="transmembrane region" description="Helical" evidence="1">
    <location>
        <begin position="859"/>
        <end position="880"/>
    </location>
</feature>
<keyword evidence="1" id="KW-0472">Membrane</keyword>
<dbReference type="EMBL" id="VITV01000010">
    <property type="protein sequence ID" value="TWB68736.1"/>
    <property type="molecule type" value="Genomic_DNA"/>
</dbReference>
<evidence type="ECO:0000256" key="1">
    <source>
        <dbReference type="SAM" id="Phobius"/>
    </source>
</evidence>
<feature type="transmembrane region" description="Helical" evidence="1">
    <location>
        <begin position="390"/>
        <end position="410"/>
    </location>
</feature>
<dbReference type="AlphaFoldDB" id="A0A560JCG7"/>
<keyword evidence="1" id="KW-0812">Transmembrane</keyword>
<dbReference type="RefSeq" id="WP_145612973.1">
    <property type="nucleotide sequence ID" value="NZ_VITV01000010.1"/>
</dbReference>
<feature type="transmembrane region" description="Helical" evidence="1">
    <location>
        <begin position="326"/>
        <end position="346"/>
    </location>
</feature>
<reference evidence="2 3" key="1">
    <citation type="submission" date="2019-06" db="EMBL/GenBank/DDBJ databases">
        <title>Genomic Encyclopedia of Type Strains, Phase IV (KMG-V): Genome sequencing to study the core and pangenomes of soil and plant-associated prokaryotes.</title>
        <authorList>
            <person name="Whitman W."/>
        </authorList>
    </citation>
    <scope>NUCLEOTIDE SEQUENCE [LARGE SCALE GENOMIC DNA]</scope>
    <source>
        <strain evidence="2 3">BR 12005</strain>
    </source>
</reference>
<proteinExistence type="predicted"/>
<dbReference type="Proteomes" id="UP000320516">
    <property type="component" value="Unassembled WGS sequence"/>
</dbReference>
<feature type="transmembrane region" description="Helical" evidence="1">
    <location>
        <begin position="249"/>
        <end position="271"/>
    </location>
</feature>
<gene>
    <name evidence="2" type="ORF">FBZ87_11045</name>
</gene>
<organism evidence="2 3">
    <name type="scientific">Nitrospirillum amazonense</name>
    <dbReference type="NCBI Taxonomy" id="28077"/>
    <lineage>
        <taxon>Bacteria</taxon>
        <taxon>Pseudomonadati</taxon>
        <taxon>Pseudomonadota</taxon>
        <taxon>Alphaproteobacteria</taxon>
        <taxon>Rhodospirillales</taxon>
        <taxon>Azospirillaceae</taxon>
        <taxon>Nitrospirillum</taxon>
    </lineage>
</organism>
<feature type="transmembrane region" description="Helical" evidence="1">
    <location>
        <begin position="224"/>
        <end position="242"/>
    </location>
</feature>
<sequence>MRNNTGRTTWNNRLALALVILAPILVKLPLILGLRIADPTPLYSRLASELTMAHPGNPTLDPNIAFTSQTLGHRAALDLLSGHLPWWNYFQGVGMPLAGEMQSAALFPLTPLLALPNGQLYMHIILQIIAGVFTVLLMRRLGAGKVAATLAGVLYEFNGTYAWLANAVINPIAFLPMILLGVEAVRARFSPSHDGLVRRAAGWYWIPIGLALSLYAGFPETAYLNGLLIGVWTLVRLIGLGSARVAARYLSSVAGGAVVGMLLAAPILIAFTDFLLVANVGGHSGDGFRHMHLQAGNIVNLTLPYLFGHLGELPVPVGNGAFWGNVGGYAGMALVALGLVGAAGALRDGTYRALRLALAAWAAVTMTATYGAPVITPLVTSIPAVGTAAFFRYFCASWQFSLSVLAGFAVQDLATASVRRPGWEFWTGLAAAFAVTVAALTPAAPTLVGLPLTPWFQRSLMVGEGVLGGLALLGGLPLATRRRAMLVAILAGLEAMLLFIVPLRSLPSAAVVDTRGVTFLQNHLGQQRFYSLGPVTPNYGAYFGIAGINHNDMPLPRAWVDHVVKHLDDNTIDVLFTGFSRASASGPTALENLLRNLDAYRQLGVKYVLGGPTNANDWTPPGSAAQQNGNSAAPLPSDGHAAFTLPLPDHGVVTQVGILVGTYGRKSDGLLTVKLCVADTCAQGSAVLDHPADNTYFPIPLDSGLPVNGGHARLELQRTGGTQPLAVWMYPVQPDGIRTQALDGGFAFEEQAPKLSLTLSADGPLRPVFRDSVMTVYELDNATPYFTAEGCTLDVQSREALVANCPAAAALRRLELAMAGWSATVNGVAQSVAADGPLFQRVELPAGWSVVTFHFRPPFMPLGYALFLLGLVSLAASTWWNRQTVTRT</sequence>
<feature type="transmembrane region" description="Helical" evidence="1">
    <location>
        <begin position="201"/>
        <end position="218"/>
    </location>
</feature>
<accession>A0A560JCG7</accession>
<evidence type="ECO:0000313" key="2">
    <source>
        <dbReference type="EMBL" id="TWB68736.1"/>
    </source>
</evidence>
<feature type="transmembrane region" description="Helical" evidence="1">
    <location>
        <begin position="120"/>
        <end position="141"/>
    </location>
</feature>
<evidence type="ECO:0008006" key="4">
    <source>
        <dbReference type="Google" id="ProtNLM"/>
    </source>
</evidence>
<feature type="transmembrane region" description="Helical" evidence="1">
    <location>
        <begin position="422"/>
        <end position="440"/>
    </location>
</feature>
<feature type="transmembrane region" description="Helical" evidence="1">
    <location>
        <begin position="358"/>
        <end position="378"/>
    </location>
</feature>
<keyword evidence="1" id="KW-1133">Transmembrane helix</keyword>
<feature type="transmembrane region" description="Helical" evidence="1">
    <location>
        <begin position="460"/>
        <end position="479"/>
    </location>
</feature>
<comment type="caution">
    <text evidence="2">The sequence shown here is derived from an EMBL/GenBank/DDBJ whole genome shotgun (WGS) entry which is preliminary data.</text>
</comment>
<name>A0A560JCG7_9PROT</name>
<feature type="transmembrane region" description="Helical" evidence="1">
    <location>
        <begin position="14"/>
        <end position="37"/>
    </location>
</feature>
<evidence type="ECO:0000313" key="3">
    <source>
        <dbReference type="Proteomes" id="UP000320516"/>
    </source>
</evidence>
<feature type="transmembrane region" description="Helical" evidence="1">
    <location>
        <begin position="486"/>
        <end position="503"/>
    </location>
</feature>
<feature type="transmembrane region" description="Helical" evidence="1">
    <location>
        <begin position="161"/>
        <end position="180"/>
    </location>
</feature>
<protein>
    <recommendedName>
        <fullName evidence="4">4-amino-4-deoxy-L-arabinose transferase-like glycosyltransferase</fullName>
    </recommendedName>
</protein>